<reference evidence="12" key="1">
    <citation type="submission" date="2015-02" db="EMBL/GenBank/DDBJ databases">
        <title>Genome sequencing for Strongylocentrotus purpuratus.</title>
        <authorList>
            <person name="Murali S."/>
            <person name="Liu Y."/>
            <person name="Vee V."/>
            <person name="English A."/>
            <person name="Wang M."/>
            <person name="Skinner E."/>
            <person name="Han Y."/>
            <person name="Muzny D.M."/>
            <person name="Worley K.C."/>
            <person name="Gibbs R.A."/>
        </authorList>
    </citation>
    <scope>NUCLEOTIDE SEQUENCE</scope>
</reference>
<dbReference type="AlphaFoldDB" id="A0A7M7R9Q5"/>
<feature type="region of interest" description="Disordered" evidence="8">
    <location>
        <begin position="670"/>
        <end position="690"/>
    </location>
</feature>
<dbReference type="FunFam" id="1.20.1740.10:FF:000024">
    <property type="entry name" value="High affinity cationic amino acid transporter 1"/>
    <property type="match status" value="1"/>
</dbReference>
<feature type="transmembrane region" description="Helical" evidence="9">
    <location>
        <begin position="231"/>
        <end position="257"/>
    </location>
</feature>
<evidence type="ECO:0000256" key="5">
    <source>
        <dbReference type="ARBA" id="ARBA00022989"/>
    </source>
</evidence>
<dbReference type="Pfam" id="PF13520">
    <property type="entry name" value="AA_permease_2"/>
    <property type="match status" value="1"/>
</dbReference>
<feature type="transmembrane region" description="Helical" evidence="9">
    <location>
        <begin position="74"/>
        <end position="93"/>
    </location>
</feature>
<dbReference type="GO" id="GO:0005886">
    <property type="term" value="C:plasma membrane"/>
    <property type="evidence" value="ECO:0000318"/>
    <property type="project" value="GO_Central"/>
</dbReference>
<dbReference type="GO" id="GO:0061459">
    <property type="term" value="F:L-arginine transmembrane transporter activity"/>
    <property type="evidence" value="ECO:0000318"/>
    <property type="project" value="GO_Central"/>
</dbReference>
<dbReference type="GO" id="GO:0012505">
    <property type="term" value="C:endomembrane system"/>
    <property type="evidence" value="ECO:0007669"/>
    <property type="project" value="UniProtKB-SubCell"/>
</dbReference>
<dbReference type="GO" id="GO:0000064">
    <property type="term" value="F:L-ornithine transmembrane transporter activity"/>
    <property type="evidence" value="ECO:0000318"/>
    <property type="project" value="GO_Central"/>
</dbReference>
<comment type="similarity">
    <text evidence="2">Belongs to the amino acid-polyamine-organocation (APC) superfamily. Cationic amino acid transporter (CAT) (TC 2.A.3.3) family.</text>
</comment>
<dbReference type="OrthoDB" id="3900342at2759"/>
<protein>
    <recommendedName>
        <fullName evidence="10">Cationic amino acid transporter C-terminal domain-containing protein</fullName>
    </recommendedName>
</protein>
<keyword evidence="12" id="KW-1185">Reference proteome</keyword>
<keyword evidence="7" id="KW-0325">Glycoprotein</keyword>
<name>A0A7M7R9Q5_STRPU</name>
<evidence type="ECO:0000313" key="12">
    <source>
        <dbReference type="Proteomes" id="UP000007110"/>
    </source>
</evidence>
<feature type="transmembrane region" description="Helical" evidence="9">
    <location>
        <begin position="623"/>
        <end position="641"/>
    </location>
</feature>
<feature type="transmembrane region" description="Helical" evidence="9">
    <location>
        <begin position="42"/>
        <end position="62"/>
    </location>
</feature>
<evidence type="ECO:0000256" key="6">
    <source>
        <dbReference type="ARBA" id="ARBA00023136"/>
    </source>
</evidence>
<feature type="transmembrane region" description="Helical" evidence="9">
    <location>
        <begin position="395"/>
        <end position="416"/>
    </location>
</feature>
<evidence type="ECO:0000313" key="11">
    <source>
        <dbReference type="EnsemblMetazoa" id="XP_780716"/>
    </source>
</evidence>
<feature type="transmembrane region" description="Helical" evidence="9">
    <location>
        <begin position="596"/>
        <end position="617"/>
    </location>
</feature>
<dbReference type="RefSeq" id="XP_780716.3">
    <property type="nucleotide sequence ID" value="XM_775623.5"/>
</dbReference>
<dbReference type="KEGG" id="spu:575206"/>
<dbReference type="Pfam" id="PF13906">
    <property type="entry name" value="AA_permease_C"/>
    <property type="match status" value="1"/>
</dbReference>
<accession>A0A7M7R9Q5</accession>
<feature type="transmembrane region" description="Helical" evidence="9">
    <location>
        <begin position="564"/>
        <end position="584"/>
    </location>
</feature>
<feature type="transmembrane region" description="Helical" evidence="9">
    <location>
        <begin position="269"/>
        <end position="298"/>
    </location>
</feature>
<feature type="transmembrane region" description="Helical" evidence="9">
    <location>
        <begin position="198"/>
        <end position="219"/>
    </location>
</feature>
<dbReference type="EnsemblMetazoa" id="XM_775623">
    <property type="protein sequence ID" value="XP_780716"/>
    <property type="gene ID" value="LOC575206"/>
</dbReference>
<evidence type="ECO:0000256" key="2">
    <source>
        <dbReference type="ARBA" id="ARBA00008572"/>
    </source>
</evidence>
<keyword evidence="6 9" id="KW-0472">Membrane</keyword>
<dbReference type="GO" id="GO:1903352">
    <property type="term" value="P:L-ornithine transmembrane transport"/>
    <property type="evidence" value="ECO:0000318"/>
    <property type="project" value="GO_Central"/>
</dbReference>
<dbReference type="PANTHER" id="PTHR43243:SF105">
    <property type="entry name" value="CATIONIC AMINO ACID TRANSPORTER C-TERMINAL DOMAIN-CONTAINING PROTEIN"/>
    <property type="match status" value="1"/>
</dbReference>
<dbReference type="FunFam" id="1.20.1740.10:FF:000010">
    <property type="entry name" value="probable cationic amino acid transporter"/>
    <property type="match status" value="1"/>
</dbReference>
<evidence type="ECO:0000256" key="3">
    <source>
        <dbReference type="ARBA" id="ARBA00022448"/>
    </source>
</evidence>
<evidence type="ECO:0000256" key="7">
    <source>
        <dbReference type="ARBA" id="ARBA00023180"/>
    </source>
</evidence>
<evidence type="ECO:0000256" key="9">
    <source>
        <dbReference type="SAM" id="Phobius"/>
    </source>
</evidence>
<keyword evidence="3" id="KW-0813">Transport</keyword>
<evidence type="ECO:0000256" key="4">
    <source>
        <dbReference type="ARBA" id="ARBA00022692"/>
    </source>
</evidence>
<dbReference type="InterPro" id="IPR029485">
    <property type="entry name" value="CAT_C"/>
</dbReference>
<proteinExistence type="inferred from homology"/>
<sequence>MATPKAAKVKEFFSSCFQRLSRTKKLDSEDIEQSELKRCLSMWDLTAIGVGSTLGAGIYVLAGQVAREVAGPAIVLSFLVAAVVSLLSGLCYAEFGARVPKTGSAYTYSYVTIGEFFAFTIGWSMIMDNIIAGASVGKAWSEYLDAMLNATISTHIKAHVGTFNSAWFGDYPDFLAFCLLIAVTIIIAFGAKMSSSVMLGFTGINLIVIVFIVGAGAFFVEGENWTGGKGFFPFGFSGVLAGSATCFYAFVGFDVIATSGEEARNPSKAIPFAIMLTLIICLVAYVSVSAIMTLMVRYDDLAPFAPLAEVFDQRGFTVAKYIVSVGSLISLSTSMMGSIFPLPRIIYAMAKDGVIFKFLAKVNPHSNVPIYAAISAGLLTAIMALIFNLEQLVEMMSIGTLMSYTLVGICVLLLRYKPGIIGLDREEAKRLGEKHKKKKPAEETALVGLAGSEGKHKTYTNLSPNSEEFDIIHDAEGATEPDPKAAAMSGENSGQIEQSMTKQLIDEQSKGISSSSSGENKLPKEPTKATYKSVVICISIICVDFFLLSAVLVLGEQGVLEGTWWAITLLVLLIGVVMVLLVVIERQPQNRMELYFRTPFVPYLPILSAFFNIFLMFKLTQATWIRFVVWLAIGLMIYIGYGMRHSVEETGQERPHQGLDESEADEISLYDASKEPNRQRTEQDSQPPQP</sequence>
<organism evidence="11 12">
    <name type="scientific">Strongylocentrotus purpuratus</name>
    <name type="common">Purple sea urchin</name>
    <dbReference type="NCBI Taxonomy" id="7668"/>
    <lineage>
        <taxon>Eukaryota</taxon>
        <taxon>Metazoa</taxon>
        <taxon>Echinodermata</taxon>
        <taxon>Eleutherozoa</taxon>
        <taxon>Echinozoa</taxon>
        <taxon>Echinoidea</taxon>
        <taxon>Euechinoidea</taxon>
        <taxon>Echinacea</taxon>
        <taxon>Camarodonta</taxon>
        <taxon>Echinidea</taxon>
        <taxon>Strongylocentrotidae</taxon>
        <taxon>Strongylocentrotus</taxon>
    </lineage>
</organism>
<evidence type="ECO:0000256" key="1">
    <source>
        <dbReference type="ARBA" id="ARBA00004127"/>
    </source>
</evidence>
<dbReference type="GO" id="GO:0097638">
    <property type="term" value="P:L-arginine import across plasma membrane"/>
    <property type="evidence" value="ECO:0000318"/>
    <property type="project" value="GO_Central"/>
</dbReference>
<feature type="transmembrane region" description="Helical" evidence="9">
    <location>
        <begin position="368"/>
        <end position="389"/>
    </location>
</feature>
<feature type="compositionally biased region" description="Basic and acidic residues" evidence="8">
    <location>
        <begin position="672"/>
        <end position="683"/>
    </location>
</feature>
<evidence type="ECO:0000259" key="10">
    <source>
        <dbReference type="Pfam" id="PF13906"/>
    </source>
</evidence>
<dbReference type="Gene3D" id="1.20.1740.10">
    <property type="entry name" value="Amino acid/polyamine transporter I"/>
    <property type="match status" value="2"/>
</dbReference>
<comment type="subcellular location">
    <subcellularLocation>
        <location evidence="1">Endomembrane system</location>
        <topology evidence="1">Multi-pass membrane protein</topology>
    </subcellularLocation>
</comment>
<feature type="transmembrane region" description="Helical" evidence="9">
    <location>
        <begin position="174"/>
        <end position="191"/>
    </location>
</feature>
<keyword evidence="5 9" id="KW-1133">Transmembrane helix</keyword>
<evidence type="ECO:0000256" key="8">
    <source>
        <dbReference type="SAM" id="MobiDB-lite"/>
    </source>
</evidence>
<feature type="transmembrane region" description="Helical" evidence="9">
    <location>
        <begin position="318"/>
        <end position="347"/>
    </location>
</feature>
<dbReference type="PANTHER" id="PTHR43243">
    <property type="entry name" value="INNER MEMBRANE TRANSPORTER YGJI-RELATED"/>
    <property type="match status" value="1"/>
</dbReference>
<feature type="transmembrane region" description="Helical" evidence="9">
    <location>
        <begin position="105"/>
        <end position="126"/>
    </location>
</feature>
<keyword evidence="4 9" id="KW-0812">Transmembrane</keyword>
<reference evidence="11" key="2">
    <citation type="submission" date="2021-01" db="UniProtKB">
        <authorList>
            <consortium name="EnsemblMetazoa"/>
        </authorList>
    </citation>
    <scope>IDENTIFICATION</scope>
</reference>
<dbReference type="InParanoid" id="A0A7M7R9Q5"/>
<dbReference type="OMA" id="WQLTMIS"/>
<feature type="domain" description="Cationic amino acid transporter C-terminal" evidence="10">
    <location>
        <begin position="596"/>
        <end position="646"/>
    </location>
</feature>
<feature type="transmembrane region" description="Helical" evidence="9">
    <location>
        <begin position="531"/>
        <end position="552"/>
    </location>
</feature>
<dbReference type="GeneID" id="575206"/>
<dbReference type="Proteomes" id="UP000007110">
    <property type="component" value="Unassembled WGS sequence"/>
</dbReference>
<dbReference type="GO" id="GO:0015189">
    <property type="term" value="F:L-lysine transmembrane transporter activity"/>
    <property type="evidence" value="ECO:0000318"/>
    <property type="project" value="GO_Central"/>
</dbReference>
<dbReference type="InterPro" id="IPR002293">
    <property type="entry name" value="AA/rel_permease1"/>
</dbReference>